<organism evidence="2 3">
    <name type="scientific">Algoriphagus machipongonensis</name>
    <dbReference type="NCBI Taxonomy" id="388413"/>
    <lineage>
        <taxon>Bacteria</taxon>
        <taxon>Pseudomonadati</taxon>
        <taxon>Bacteroidota</taxon>
        <taxon>Cytophagia</taxon>
        <taxon>Cytophagales</taxon>
        <taxon>Cyclobacteriaceae</taxon>
        <taxon>Algoriphagus</taxon>
    </lineage>
</organism>
<keyword evidence="1" id="KW-0472">Membrane</keyword>
<feature type="transmembrane region" description="Helical" evidence="1">
    <location>
        <begin position="117"/>
        <end position="134"/>
    </location>
</feature>
<evidence type="ECO:0000313" key="2">
    <source>
        <dbReference type="EMBL" id="EAZ82824.1"/>
    </source>
</evidence>
<accession>A3HSK6</accession>
<dbReference type="STRING" id="388413.ALPR1_11425"/>
<sequence>MSVEDEIERIMAFTSVGLTSLEVLLFPVEEVAEMGEQDLGFISTASKALAGVGMISVLGSMGLLYHRKVEIPTAVKWILIPILILDVALLASLLGLTTVGTGGLAKAGKFAMKYIKPAVYSLAGVGVIVAMCIWPKTFVNVNYIGKVIYYLPAGLGYPPINKHPLYAVVILVRTGGLITSLAGEVIELMHDPKEEKSLEKGGDQAKIELT</sequence>
<protein>
    <submittedName>
        <fullName evidence="2">Uncharacterized protein</fullName>
    </submittedName>
</protein>
<dbReference type="RefSeq" id="WP_008200658.1">
    <property type="nucleotide sequence ID" value="NZ_CM001023.1"/>
</dbReference>
<dbReference type="AlphaFoldDB" id="A3HSK6"/>
<feature type="transmembrane region" description="Helical" evidence="1">
    <location>
        <begin position="77"/>
        <end position="97"/>
    </location>
</feature>
<dbReference type="Proteomes" id="UP000003919">
    <property type="component" value="Chromosome"/>
</dbReference>
<feature type="transmembrane region" description="Helical" evidence="1">
    <location>
        <begin position="48"/>
        <end position="65"/>
    </location>
</feature>
<dbReference type="HOGENOM" id="CLU_1307972_0_0_10"/>
<keyword evidence="3" id="KW-1185">Reference proteome</keyword>
<evidence type="ECO:0000313" key="3">
    <source>
        <dbReference type="Proteomes" id="UP000003919"/>
    </source>
</evidence>
<evidence type="ECO:0000256" key="1">
    <source>
        <dbReference type="SAM" id="Phobius"/>
    </source>
</evidence>
<dbReference type="OrthoDB" id="1437754at2"/>
<gene>
    <name evidence="2" type="ORF">ALPR1_11425</name>
</gene>
<dbReference type="EMBL" id="AAXU02000001">
    <property type="protein sequence ID" value="EAZ82824.1"/>
    <property type="molecule type" value="Genomic_DNA"/>
</dbReference>
<keyword evidence="1" id="KW-0812">Transmembrane</keyword>
<reference evidence="2 3" key="1">
    <citation type="journal article" date="2011" name="J. Bacteriol.">
        <title>Complete genome sequence of Algoriphagus sp. PR1, bacterial prey of a colony-forming choanoflagellate.</title>
        <authorList>
            <person name="Alegado R.A."/>
            <person name="Ferriera S."/>
            <person name="Nusbaum C."/>
            <person name="Young S.K."/>
            <person name="Zeng Q."/>
            <person name="Imamovic A."/>
            <person name="Fairclough S.R."/>
            <person name="King N."/>
        </authorList>
    </citation>
    <scope>NUCLEOTIDE SEQUENCE [LARGE SCALE GENOMIC DNA]</scope>
    <source>
        <strain evidence="2 3">PR1</strain>
    </source>
</reference>
<comment type="caution">
    <text evidence="2">The sequence shown here is derived from an EMBL/GenBank/DDBJ whole genome shotgun (WGS) entry which is preliminary data.</text>
</comment>
<dbReference type="EMBL" id="CM001023">
    <property type="protein sequence ID" value="EAZ82824.1"/>
    <property type="molecule type" value="Genomic_DNA"/>
</dbReference>
<keyword evidence="1" id="KW-1133">Transmembrane helix</keyword>
<name>A3HSK6_9BACT</name>
<proteinExistence type="predicted"/>